<comment type="cofactor">
    <cofactor evidence="2">
        <name>Zn(2+)</name>
        <dbReference type="ChEBI" id="CHEBI:29105"/>
    </cofactor>
</comment>
<protein>
    <recommendedName>
        <fullName evidence="5">Geranylgeranyl transferase type-1 subunit beta</fullName>
        <ecNumber evidence="4">2.5.1.59</ecNumber>
    </recommendedName>
    <alternativeName>
        <fullName evidence="12">Geranylgeranyl transferase type I subunit beta</fullName>
    </alternativeName>
</protein>
<evidence type="ECO:0000256" key="3">
    <source>
        <dbReference type="ARBA" id="ARBA00010497"/>
    </source>
</evidence>
<evidence type="ECO:0000256" key="4">
    <source>
        <dbReference type="ARBA" id="ARBA00012700"/>
    </source>
</evidence>
<dbReference type="InterPro" id="IPR041960">
    <property type="entry name" value="GGTase_I_beta"/>
</dbReference>
<dbReference type="InterPro" id="IPR045089">
    <property type="entry name" value="PGGT1B-like"/>
</dbReference>
<reference evidence="14" key="2">
    <citation type="submission" date="2023-04" db="EMBL/GenBank/DDBJ databases">
        <authorList>
            <person name="Bruccoleri R.E."/>
            <person name="Oakeley E.J."/>
            <person name="Faust A.-M."/>
            <person name="Dessus-Babus S."/>
            <person name="Altorfer M."/>
            <person name="Burckhardt D."/>
            <person name="Oertli M."/>
            <person name="Naumann U."/>
            <person name="Petersen F."/>
            <person name="Wong J."/>
        </authorList>
    </citation>
    <scope>NUCLEOTIDE SEQUENCE</scope>
    <source>
        <strain evidence="14">GSM-AAB239-AS_SAM_17_03QT</strain>
        <tissue evidence="14">Leaf</tissue>
    </source>
</reference>
<comment type="similarity">
    <text evidence="3">Belongs to the protein prenyltransferase subunit beta family.</text>
</comment>
<proteinExistence type="inferred from homology"/>
<keyword evidence="6" id="KW-0637">Prenyltransferase</keyword>
<evidence type="ECO:0000256" key="8">
    <source>
        <dbReference type="ARBA" id="ARBA00022723"/>
    </source>
</evidence>
<evidence type="ECO:0000256" key="9">
    <source>
        <dbReference type="ARBA" id="ARBA00022737"/>
    </source>
</evidence>
<evidence type="ECO:0000256" key="6">
    <source>
        <dbReference type="ARBA" id="ARBA00022602"/>
    </source>
</evidence>
<reference evidence="14" key="1">
    <citation type="journal article" date="2023" name="GigaByte">
        <title>Genome assembly of the bearded iris, Iris pallida Lam.</title>
        <authorList>
            <person name="Bruccoleri R.E."/>
            <person name="Oakeley E.J."/>
            <person name="Faust A.M.E."/>
            <person name="Altorfer M."/>
            <person name="Dessus-Babus S."/>
            <person name="Burckhardt D."/>
            <person name="Oertli M."/>
            <person name="Naumann U."/>
            <person name="Petersen F."/>
            <person name="Wong J."/>
        </authorList>
    </citation>
    <scope>NUCLEOTIDE SEQUENCE</scope>
    <source>
        <strain evidence="14">GSM-AAB239-AS_SAM_17_03QT</strain>
    </source>
</reference>
<feature type="domain" description="Prenyltransferase alpha-alpha toroid" evidence="13">
    <location>
        <begin position="7"/>
        <end position="335"/>
    </location>
</feature>
<dbReference type="Proteomes" id="UP001140949">
    <property type="component" value="Unassembled WGS sequence"/>
</dbReference>
<sequence>MDLGSGFDRERHVFFLQMMADGLPAEYQTQEANHLTLAYFAVSGLALLDALDRVDKEQVASWVLSFQAYPRDKTDLNDGQFYGFHGSKTSQFTDDSNVSSHNGSHLASTYCALAILKTVGYDLSSIDPETISASMRNLQQCDGSFMPTHIGAEKDLRFVYCAAAICFMLNDWSGMDREKAKEYILQCQSYDGGFGLVPGSESHGGATYCAVAALRLMGFIEADVLSKSTQSSVIDIPLLVEWSLKRQGLDGGFQGRANKPSDTCYAFWIGSVLKILGAYHFVDKCALRRFLLSCQSQYGGITKFAEDMLPELYHSYFGFSALSLLEEPGLKPLCVELGVVVSNDIAL</sequence>
<dbReference type="EMBL" id="JANAVB010041017">
    <property type="protein sequence ID" value="KAJ6797184.1"/>
    <property type="molecule type" value="Genomic_DNA"/>
</dbReference>
<dbReference type="PANTHER" id="PTHR11774:SF4">
    <property type="entry name" value="GERANYLGERANYL TRANSFERASE TYPE-1 SUBUNIT BETA"/>
    <property type="match status" value="1"/>
</dbReference>
<comment type="caution">
    <text evidence="14">The sequence shown here is derived from an EMBL/GenBank/DDBJ whole genome shotgun (WGS) entry which is preliminary data.</text>
</comment>
<evidence type="ECO:0000313" key="15">
    <source>
        <dbReference type="Proteomes" id="UP001140949"/>
    </source>
</evidence>
<evidence type="ECO:0000256" key="2">
    <source>
        <dbReference type="ARBA" id="ARBA00001947"/>
    </source>
</evidence>
<dbReference type="GO" id="GO:0005953">
    <property type="term" value="C:CAAX-protein geranylgeranyltransferase complex"/>
    <property type="evidence" value="ECO:0007669"/>
    <property type="project" value="InterPro"/>
</dbReference>
<evidence type="ECO:0000256" key="5">
    <source>
        <dbReference type="ARBA" id="ARBA00020603"/>
    </source>
</evidence>
<gene>
    <name evidence="14" type="ORF">M6B38_110470</name>
</gene>
<evidence type="ECO:0000256" key="1">
    <source>
        <dbReference type="ARBA" id="ARBA00001946"/>
    </source>
</evidence>
<dbReference type="EC" id="2.5.1.59" evidence="4"/>
<evidence type="ECO:0000256" key="10">
    <source>
        <dbReference type="ARBA" id="ARBA00022833"/>
    </source>
</evidence>
<dbReference type="InterPro" id="IPR008930">
    <property type="entry name" value="Terpenoid_cyclase/PrenylTrfase"/>
</dbReference>
<evidence type="ECO:0000256" key="12">
    <source>
        <dbReference type="ARBA" id="ARBA00031713"/>
    </source>
</evidence>
<dbReference type="PANTHER" id="PTHR11774">
    <property type="entry name" value="GERANYLGERANYL TRANSFERASE TYPE BETA SUBUNIT"/>
    <property type="match status" value="1"/>
</dbReference>
<keyword evidence="9" id="KW-0677">Repeat</keyword>
<dbReference type="AlphaFoldDB" id="A0AAX6DZI5"/>
<keyword evidence="11" id="KW-0460">Magnesium</keyword>
<accession>A0AAX6DZI5</accession>
<dbReference type="SUPFAM" id="SSF48239">
    <property type="entry name" value="Terpenoid cyclases/Protein prenyltransferases"/>
    <property type="match status" value="1"/>
</dbReference>
<dbReference type="Pfam" id="PF00432">
    <property type="entry name" value="Prenyltrans"/>
    <property type="match status" value="1"/>
</dbReference>
<evidence type="ECO:0000259" key="13">
    <source>
        <dbReference type="Pfam" id="PF00432"/>
    </source>
</evidence>
<dbReference type="FunFam" id="1.50.10.20:FF:000021">
    <property type="entry name" value="Geranylgeranyl transferase type-1 subunit beta"/>
    <property type="match status" value="1"/>
</dbReference>
<evidence type="ECO:0000256" key="11">
    <source>
        <dbReference type="ARBA" id="ARBA00022842"/>
    </source>
</evidence>
<dbReference type="CDD" id="cd02895">
    <property type="entry name" value="GGTase-I"/>
    <property type="match status" value="1"/>
</dbReference>
<evidence type="ECO:0000256" key="7">
    <source>
        <dbReference type="ARBA" id="ARBA00022679"/>
    </source>
</evidence>
<keyword evidence="8" id="KW-0479">Metal-binding</keyword>
<comment type="cofactor">
    <cofactor evidence="1">
        <name>Mg(2+)</name>
        <dbReference type="ChEBI" id="CHEBI:18420"/>
    </cofactor>
</comment>
<name>A0AAX6DZI5_IRIPA</name>
<keyword evidence="7 14" id="KW-0808">Transferase</keyword>
<organism evidence="14 15">
    <name type="scientific">Iris pallida</name>
    <name type="common">Sweet iris</name>
    <dbReference type="NCBI Taxonomy" id="29817"/>
    <lineage>
        <taxon>Eukaryota</taxon>
        <taxon>Viridiplantae</taxon>
        <taxon>Streptophyta</taxon>
        <taxon>Embryophyta</taxon>
        <taxon>Tracheophyta</taxon>
        <taxon>Spermatophyta</taxon>
        <taxon>Magnoliopsida</taxon>
        <taxon>Liliopsida</taxon>
        <taxon>Asparagales</taxon>
        <taxon>Iridaceae</taxon>
        <taxon>Iridoideae</taxon>
        <taxon>Irideae</taxon>
        <taxon>Iris</taxon>
    </lineage>
</organism>
<dbReference type="Gene3D" id="1.50.10.20">
    <property type="match status" value="1"/>
</dbReference>
<evidence type="ECO:0000313" key="14">
    <source>
        <dbReference type="EMBL" id="KAJ6797184.1"/>
    </source>
</evidence>
<dbReference type="GO" id="GO:0004662">
    <property type="term" value="F:CAAX-protein geranylgeranyltransferase activity"/>
    <property type="evidence" value="ECO:0007669"/>
    <property type="project" value="UniProtKB-EC"/>
</dbReference>
<keyword evidence="10" id="KW-0862">Zinc</keyword>
<dbReference type="GO" id="GO:0046872">
    <property type="term" value="F:metal ion binding"/>
    <property type="evidence" value="ECO:0007669"/>
    <property type="project" value="UniProtKB-KW"/>
</dbReference>
<dbReference type="InterPro" id="IPR001330">
    <property type="entry name" value="Prenyltrans"/>
</dbReference>
<keyword evidence="15" id="KW-1185">Reference proteome</keyword>